<dbReference type="OrthoDB" id="1696305at2759"/>
<proteinExistence type="predicted"/>
<keyword evidence="2" id="KW-1185">Reference proteome</keyword>
<evidence type="ECO:0000313" key="2">
    <source>
        <dbReference type="Proteomes" id="UP000226192"/>
    </source>
</evidence>
<sequence>MRWLDPDALQGKPWSMSKDDELVMAALDGLGNPGQLETLGLKPASMVRNRDLQKSTEMLLQTPPMCDRCHRILHYNTGGVNGPPVLHPTIASLRETLEESPFEYNHVYHIIDAVDFPMSLIPRLNELLGDIRIRSRNRRAPNKKYSQNRLTELSFIVTRADLLAPTRAQASTLMPWINHVLRDAMGELGDNMRLGNLMYVSARKHWWTDHLRSLIKSRGGGAWFVGKVNVGKSMLFETAFPKADHKELSKSSVKVWPRSAMAAESILTTDWERQREVEEALMDQDVPVGNLLPPRRRRERYPAMPLVSSIPGTTVSPIRIPFNDGKGELIDLPGLARSDLELYVKEQCRHKLVMTKRIVPEQLVIGGERSLLLGGGLIRITPIPAYKRDFMLYNFTPLDAHLTSNGKAIAAQSEPTSMLSQRINNIMTLEASAKMGLAGIFPIKYDITKQRAARWMEKRGRSSSVWEMPFRVVGVDLVIESLGYVELVVQVRAREYESWLMQDSEFQGKLGNRSGLRRAVS</sequence>
<gene>
    <name evidence="1" type="ORF">CDD81_3277</name>
</gene>
<dbReference type="PANTHER" id="PTHR46434:SF1">
    <property type="entry name" value="GENETIC INTERACTOR OF PROHIBITINS 3, MITOCHONDRIAL"/>
    <property type="match status" value="1"/>
</dbReference>
<dbReference type="AlphaFoldDB" id="A0A2C5YBR0"/>
<dbReference type="PANTHER" id="PTHR46434">
    <property type="entry name" value="GENETIC INTERACTOR OF PROHIBITINS 3, MITOCHONDRIAL"/>
    <property type="match status" value="1"/>
</dbReference>
<evidence type="ECO:0008006" key="3">
    <source>
        <dbReference type="Google" id="ProtNLM"/>
    </source>
</evidence>
<dbReference type="STRING" id="1399860.A0A2C5YBR0"/>
<dbReference type="EMBL" id="NJET01000021">
    <property type="protein sequence ID" value="PHH65146.1"/>
    <property type="molecule type" value="Genomic_DNA"/>
</dbReference>
<comment type="caution">
    <text evidence="1">The sequence shown here is derived from an EMBL/GenBank/DDBJ whole genome shotgun (WGS) entry which is preliminary data.</text>
</comment>
<accession>A0A2C5YBR0</accession>
<organism evidence="1 2">
    <name type="scientific">Ophiocordyceps australis</name>
    <dbReference type="NCBI Taxonomy" id="1399860"/>
    <lineage>
        <taxon>Eukaryota</taxon>
        <taxon>Fungi</taxon>
        <taxon>Dikarya</taxon>
        <taxon>Ascomycota</taxon>
        <taxon>Pezizomycotina</taxon>
        <taxon>Sordariomycetes</taxon>
        <taxon>Hypocreomycetidae</taxon>
        <taxon>Hypocreales</taxon>
        <taxon>Ophiocordycipitaceae</taxon>
        <taxon>Ophiocordyceps</taxon>
    </lineage>
</organism>
<dbReference type="InterPro" id="IPR027417">
    <property type="entry name" value="P-loop_NTPase"/>
</dbReference>
<reference evidence="1 2" key="1">
    <citation type="submission" date="2017-06" db="EMBL/GenBank/DDBJ databases">
        <title>Ant-infecting Ophiocordyceps genomes reveal a high diversity of potential behavioral manipulation genes and a possible major role for enterotoxins.</title>
        <authorList>
            <person name="De Bekker C."/>
            <person name="Evans H.C."/>
            <person name="Brachmann A."/>
            <person name="Hughes D.P."/>
        </authorList>
    </citation>
    <scope>NUCLEOTIDE SEQUENCE [LARGE SCALE GENOMIC DNA]</scope>
    <source>
        <strain evidence="1 2">Map64</strain>
    </source>
</reference>
<dbReference type="InterPro" id="IPR050896">
    <property type="entry name" value="Mito_lipid_metab_GTPase"/>
</dbReference>
<dbReference type="Proteomes" id="UP000226192">
    <property type="component" value="Unassembled WGS sequence"/>
</dbReference>
<name>A0A2C5YBR0_9HYPO</name>
<dbReference type="Gene3D" id="3.40.50.300">
    <property type="entry name" value="P-loop containing nucleotide triphosphate hydrolases"/>
    <property type="match status" value="1"/>
</dbReference>
<dbReference type="SUPFAM" id="SSF52540">
    <property type="entry name" value="P-loop containing nucleoside triphosphate hydrolases"/>
    <property type="match status" value="1"/>
</dbReference>
<dbReference type="GO" id="GO:0005739">
    <property type="term" value="C:mitochondrion"/>
    <property type="evidence" value="ECO:0007669"/>
    <property type="project" value="TreeGrafter"/>
</dbReference>
<evidence type="ECO:0000313" key="1">
    <source>
        <dbReference type="EMBL" id="PHH65146.1"/>
    </source>
</evidence>
<protein>
    <recommendedName>
        <fullName evidence="3">G domain-containing protein</fullName>
    </recommendedName>
</protein>